<gene>
    <name evidence="1" type="ORF">HHI36_009994</name>
</gene>
<sequence>MDVIITRSIHYQTELCAKNSTNTTTIFSDSEDDVPLSRYVKDNDDRSRLGCNQSAPGISGYSHLESRYSSDDYVLVKYVTKKTEYHYAAVCSSVDNKDGELRVTFLKICNQNGALFKLDEKYVYDVPADQIIKKLPVPNLITKWKRVFYLFKEKIMFSQNNFLFY</sequence>
<reference evidence="1 2" key="1">
    <citation type="journal article" date="2021" name="BMC Biol.">
        <title>Horizontally acquired antibacterial genes associated with adaptive radiation of ladybird beetles.</title>
        <authorList>
            <person name="Li H.S."/>
            <person name="Tang X.F."/>
            <person name="Huang Y.H."/>
            <person name="Xu Z.Y."/>
            <person name="Chen M.L."/>
            <person name="Du X.Y."/>
            <person name="Qiu B.Y."/>
            <person name="Chen P.T."/>
            <person name="Zhang W."/>
            <person name="Slipinski A."/>
            <person name="Escalona H.E."/>
            <person name="Waterhouse R.M."/>
            <person name="Zwick A."/>
            <person name="Pang H."/>
        </authorList>
    </citation>
    <scope>NUCLEOTIDE SEQUENCE [LARGE SCALE GENOMIC DNA]</scope>
    <source>
        <strain evidence="1">SYSU2018</strain>
    </source>
</reference>
<comment type="caution">
    <text evidence="1">The sequence shown here is derived from an EMBL/GenBank/DDBJ whole genome shotgun (WGS) entry which is preliminary data.</text>
</comment>
<proteinExistence type="predicted"/>
<evidence type="ECO:0000313" key="2">
    <source>
        <dbReference type="Proteomes" id="UP001516400"/>
    </source>
</evidence>
<accession>A0ABD2MI48</accession>
<evidence type="ECO:0000313" key="1">
    <source>
        <dbReference type="EMBL" id="KAL3265796.1"/>
    </source>
</evidence>
<protein>
    <submittedName>
        <fullName evidence="1">Uncharacterized protein</fullName>
    </submittedName>
</protein>
<dbReference type="EMBL" id="JABFTP020000001">
    <property type="protein sequence ID" value="KAL3265796.1"/>
    <property type="molecule type" value="Genomic_DNA"/>
</dbReference>
<keyword evidence="2" id="KW-1185">Reference proteome</keyword>
<name>A0ABD2MI48_9CUCU</name>
<dbReference type="Proteomes" id="UP001516400">
    <property type="component" value="Unassembled WGS sequence"/>
</dbReference>
<dbReference type="AlphaFoldDB" id="A0ABD2MI48"/>
<organism evidence="1 2">
    <name type="scientific">Cryptolaemus montrouzieri</name>
    <dbReference type="NCBI Taxonomy" id="559131"/>
    <lineage>
        <taxon>Eukaryota</taxon>
        <taxon>Metazoa</taxon>
        <taxon>Ecdysozoa</taxon>
        <taxon>Arthropoda</taxon>
        <taxon>Hexapoda</taxon>
        <taxon>Insecta</taxon>
        <taxon>Pterygota</taxon>
        <taxon>Neoptera</taxon>
        <taxon>Endopterygota</taxon>
        <taxon>Coleoptera</taxon>
        <taxon>Polyphaga</taxon>
        <taxon>Cucujiformia</taxon>
        <taxon>Coccinelloidea</taxon>
        <taxon>Coccinellidae</taxon>
        <taxon>Scymninae</taxon>
        <taxon>Scymnini</taxon>
        <taxon>Cryptolaemus</taxon>
    </lineage>
</organism>